<dbReference type="SUPFAM" id="SSF55961">
    <property type="entry name" value="Bet v1-like"/>
    <property type="match status" value="1"/>
</dbReference>
<dbReference type="InterPro" id="IPR001849">
    <property type="entry name" value="PH_domain"/>
</dbReference>
<organism evidence="4 5">
    <name type="scientific">Daucus carota subsp. sativus</name>
    <name type="common">Carrot</name>
    <dbReference type="NCBI Taxonomy" id="79200"/>
    <lineage>
        <taxon>Eukaryota</taxon>
        <taxon>Viridiplantae</taxon>
        <taxon>Streptophyta</taxon>
        <taxon>Embryophyta</taxon>
        <taxon>Tracheophyta</taxon>
        <taxon>Spermatophyta</taxon>
        <taxon>Magnoliopsida</taxon>
        <taxon>eudicotyledons</taxon>
        <taxon>Gunneridae</taxon>
        <taxon>Pentapetalae</taxon>
        <taxon>asterids</taxon>
        <taxon>campanulids</taxon>
        <taxon>Apiales</taxon>
        <taxon>Apiaceae</taxon>
        <taxon>Apioideae</taxon>
        <taxon>Scandiceae</taxon>
        <taxon>Daucinae</taxon>
        <taxon>Daucus</taxon>
        <taxon>Daucus sect. Daucus</taxon>
    </lineage>
</organism>
<evidence type="ECO:0000259" key="3">
    <source>
        <dbReference type="PROSITE" id="PS50848"/>
    </source>
</evidence>
<proteinExistence type="predicted"/>
<sequence length="730" mass="82329">MASPEEPRKEGGGGESGGSADEKGGGGDANANVRPFEYYGWVYHLAGHKIEFFRRRFLWIRGTYLQMFKRDPHQHPGIKPIRRGYVGHKVMVEELGSRKVNHEDVYVLRFYNRLDQSKRGEIACPTPEEAQKWMEAFHRAKQQVEYDLSNGGSARKNLNEEAEIDLQRHRRRVGRYARGLKKLIKRGQGQDMRHSRELCRRPTGEFDGDAGDAIEAHEWKCVRTFNGVRIFEDVAGHKNGKGVLVKAVGVIDASADTVFEVVLNLDREKRYEWDILTGDLELVDSLNGHYDIVYGTYDPRYLTRWTSKRDFVFSRQWFRGQDGTYTILHFPTVHKKRPPKSGYRRTKINPSTWEIRNINSSSVHPRCLATQMLEINAEGWFGWKNNQSSKFEKSVPHALLCQVSGLRAYIGAASADEANKASGKLVNGEGNDQFYDAIGTDSSSTSSDDSDNEVEPNSKENKENIKTDLWARAKSSLRRTLVREFCTGADPIALDPHDFQGSMRLGTNDADRDCWTSPNGSGFVIRGKTYLKDNAKIAGGDPLLKLIAVDWLKIDNPISNIALHSSSLVQSEAGKRLPFIFVLNLQVPAKPNYSLVLYYAAERPVKENSLLGRFIDGTDTFRDSRFKLIPSIQEGYWMVKRAVGTKACLLGKAVTCKYSRHDNFLEIDVDIGSSSVARSVIGLVLGYVTSLVVDLAILIEGKEEEELPEYILGTVRLNRVRLESAVPLKD</sequence>
<feature type="region of interest" description="Disordered" evidence="1">
    <location>
        <begin position="436"/>
        <end position="466"/>
    </location>
</feature>
<dbReference type="InterPro" id="IPR045096">
    <property type="entry name" value="EDR2-like"/>
</dbReference>
<dbReference type="GO" id="GO:0008289">
    <property type="term" value="F:lipid binding"/>
    <property type="evidence" value="ECO:0007669"/>
    <property type="project" value="InterPro"/>
</dbReference>
<protein>
    <recommendedName>
        <fullName evidence="6">START domain-containing protein</fullName>
    </recommendedName>
</protein>
<evidence type="ECO:0008006" key="6">
    <source>
        <dbReference type="Google" id="ProtNLM"/>
    </source>
</evidence>
<evidence type="ECO:0000259" key="2">
    <source>
        <dbReference type="PROSITE" id="PS50003"/>
    </source>
</evidence>
<keyword evidence="5" id="KW-1185">Reference proteome</keyword>
<dbReference type="InterPro" id="IPR023393">
    <property type="entry name" value="START-like_dom_sf"/>
</dbReference>
<accession>A0AAF0X7C7</accession>
<reference evidence="4" key="1">
    <citation type="journal article" date="2016" name="Nat. Genet.">
        <title>A high-quality carrot genome assembly provides new insights into carotenoid accumulation and asterid genome evolution.</title>
        <authorList>
            <person name="Iorizzo M."/>
            <person name="Ellison S."/>
            <person name="Senalik D."/>
            <person name="Zeng P."/>
            <person name="Satapoomin P."/>
            <person name="Huang J."/>
            <person name="Bowman M."/>
            <person name="Iovene M."/>
            <person name="Sanseverino W."/>
            <person name="Cavagnaro P."/>
            <person name="Yildiz M."/>
            <person name="Macko-Podgorni A."/>
            <person name="Moranska E."/>
            <person name="Grzebelus E."/>
            <person name="Grzebelus D."/>
            <person name="Ashrafi H."/>
            <person name="Zheng Z."/>
            <person name="Cheng S."/>
            <person name="Spooner D."/>
            <person name="Van Deynze A."/>
            <person name="Simon P."/>
        </authorList>
    </citation>
    <scope>NUCLEOTIDE SEQUENCE</scope>
    <source>
        <tissue evidence="4">Leaf</tissue>
    </source>
</reference>
<dbReference type="Pfam" id="PF07059">
    <property type="entry name" value="EDR2_C"/>
    <property type="match status" value="1"/>
</dbReference>
<dbReference type="SUPFAM" id="SSF50729">
    <property type="entry name" value="PH domain-like"/>
    <property type="match status" value="1"/>
</dbReference>
<dbReference type="InterPro" id="IPR002913">
    <property type="entry name" value="START_lipid-bd_dom"/>
</dbReference>
<dbReference type="PROSITE" id="PS50003">
    <property type="entry name" value="PH_DOMAIN"/>
    <property type="match status" value="1"/>
</dbReference>
<dbReference type="EMBL" id="CP093347">
    <property type="protein sequence ID" value="WOH02760.1"/>
    <property type="molecule type" value="Genomic_DNA"/>
</dbReference>
<dbReference type="Gene3D" id="3.30.530.20">
    <property type="match status" value="1"/>
</dbReference>
<dbReference type="CDD" id="cd00177">
    <property type="entry name" value="START"/>
    <property type="match status" value="1"/>
</dbReference>
<dbReference type="SMART" id="SM00233">
    <property type="entry name" value="PH"/>
    <property type="match status" value="1"/>
</dbReference>
<gene>
    <name evidence="4" type="ORF">DCAR_0522149</name>
</gene>
<feature type="region of interest" description="Disordered" evidence="1">
    <location>
        <begin position="1"/>
        <end position="27"/>
    </location>
</feature>
<feature type="compositionally biased region" description="Basic and acidic residues" evidence="1">
    <location>
        <begin position="456"/>
        <end position="466"/>
    </location>
</feature>
<dbReference type="InterPro" id="IPR009769">
    <property type="entry name" value="EDR2_C"/>
</dbReference>
<dbReference type="CDD" id="cd00821">
    <property type="entry name" value="PH"/>
    <property type="match status" value="1"/>
</dbReference>
<feature type="domain" description="START" evidence="3">
    <location>
        <begin position="219"/>
        <end position="400"/>
    </location>
</feature>
<dbReference type="Proteomes" id="UP000077755">
    <property type="component" value="Chromosome 5"/>
</dbReference>
<reference evidence="4" key="2">
    <citation type="submission" date="2022-03" db="EMBL/GenBank/DDBJ databases">
        <title>Draft title - Genomic analysis of global carrot germplasm unveils the trajectory of domestication and the origin of high carotenoid orange carrot.</title>
        <authorList>
            <person name="Iorizzo M."/>
            <person name="Ellison S."/>
            <person name="Senalik D."/>
            <person name="Macko-Podgorni A."/>
            <person name="Grzebelus D."/>
            <person name="Bostan H."/>
            <person name="Rolling W."/>
            <person name="Curaba J."/>
            <person name="Simon P."/>
        </authorList>
    </citation>
    <scope>NUCLEOTIDE SEQUENCE</scope>
    <source>
        <tissue evidence="4">Leaf</tissue>
    </source>
</reference>
<dbReference type="Pfam" id="PF01852">
    <property type="entry name" value="START"/>
    <property type="match status" value="1"/>
</dbReference>
<dbReference type="PROSITE" id="PS50848">
    <property type="entry name" value="START"/>
    <property type="match status" value="1"/>
</dbReference>
<dbReference type="AlphaFoldDB" id="A0AAF0X7C7"/>
<name>A0AAF0X7C7_DAUCS</name>
<dbReference type="PANTHER" id="PTHR12136">
    <property type="entry name" value="ENHANCED DISEASE RESISTANCE-RELATED"/>
    <property type="match status" value="1"/>
</dbReference>
<feature type="domain" description="PH" evidence="2">
    <location>
        <begin position="35"/>
        <end position="142"/>
    </location>
</feature>
<evidence type="ECO:0000313" key="4">
    <source>
        <dbReference type="EMBL" id="WOH02760.1"/>
    </source>
</evidence>
<feature type="compositionally biased region" description="Basic and acidic residues" evidence="1">
    <location>
        <begin position="1"/>
        <end position="12"/>
    </location>
</feature>
<evidence type="ECO:0000313" key="5">
    <source>
        <dbReference type="Proteomes" id="UP000077755"/>
    </source>
</evidence>
<evidence type="ECO:0000256" key="1">
    <source>
        <dbReference type="SAM" id="MobiDB-lite"/>
    </source>
</evidence>
<dbReference type="PANTHER" id="PTHR12136:SF47">
    <property type="entry name" value="ENHANCED DISEASE RESISTANCE PROTEIN (DUF1336)"/>
    <property type="match status" value="1"/>
</dbReference>